<organism evidence="1 2">
    <name type="scientific">Octopus vulgaris</name>
    <name type="common">Common octopus</name>
    <dbReference type="NCBI Taxonomy" id="6645"/>
    <lineage>
        <taxon>Eukaryota</taxon>
        <taxon>Metazoa</taxon>
        <taxon>Spiralia</taxon>
        <taxon>Lophotrochozoa</taxon>
        <taxon>Mollusca</taxon>
        <taxon>Cephalopoda</taxon>
        <taxon>Coleoidea</taxon>
        <taxon>Octopodiformes</taxon>
        <taxon>Octopoda</taxon>
        <taxon>Incirrata</taxon>
        <taxon>Octopodidae</taxon>
        <taxon>Octopus</taxon>
    </lineage>
</organism>
<protein>
    <submittedName>
        <fullName evidence="1">Uncharacterized protein</fullName>
    </submittedName>
</protein>
<keyword evidence="2" id="KW-1185">Reference proteome</keyword>
<sequence length="101" mass="10565">MVSGRRLGKYRGRQRDYLGGKENTSTKLVMYSGASIGGDGCNSGGCVGNRSTREVGVAVAFADFVVLVDDAVVSRVVAGFIIVLVDDAVVSRVVAAFIVVH</sequence>
<reference evidence="1" key="1">
    <citation type="submission" date="2023-08" db="EMBL/GenBank/DDBJ databases">
        <authorList>
            <person name="Alioto T."/>
            <person name="Alioto T."/>
            <person name="Gomez Garrido J."/>
        </authorList>
    </citation>
    <scope>NUCLEOTIDE SEQUENCE</scope>
</reference>
<gene>
    <name evidence="1" type="ORF">OCTVUL_1B027330</name>
</gene>
<evidence type="ECO:0000313" key="1">
    <source>
        <dbReference type="EMBL" id="CAI9733317.1"/>
    </source>
</evidence>
<evidence type="ECO:0000313" key="2">
    <source>
        <dbReference type="Proteomes" id="UP001162480"/>
    </source>
</evidence>
<proteinExistence type="predicted"/>
<accession>A0AA36BGN9</accession>
<name>A0AA36BGN9_OCTVU</name>
<dbReference type="Proteomes" id="UP001162480">
    <property type="component" value="Chromosome 14"/>
</dbReference>
<dbReference type="AlphaFoldDB" id="A0AA36BGN9"/>
<dbReference type="EMBL" id="OX597827">
    <property type="protein sequence ID" value="CAI9733317.1"/>
    <property type="molecule type" value="Genomic_DNA"/>
</dbReference>